<organism evidence="2 3">
    <name type="scientific">Sphingomonas corticis</name>
    <dbReference type="NCBI Taxonomy" id="2722791"/>
    <lineage>
        <taxon>Bacteria</taxon>
        <taxon>Pseudomonadati</taxon>
        <taxon>Pseudomonadota</taxon>
        <taxon>Alphaproteobacteria</taxon>
        <taxon>Sphingomonadales</taxon>
        <taxon>Sphingomonadaceae</taxon>
        <taxon>Sphingomonas</taxon>
    </lineage>
</organism>
<evidence type="ECO:0000256" key="1">
    <source>
        <dbReference type="SAM" id="MobiDB-lite"/>
    </source>
</evidence>
<dbReference type="EMBL" id="JAAVJH010000005">
    <property type="protein sequence ID" value="NJR78987.1"/>
    <property type="molecule type" value="Genomic_DNA"/>
</dbReference>
<name>A0ABX1CLY7_9SPHN</name>
<sequence length="166" mass="18199">MPRKLKVFRTPIGFHDAYVAAPSRKAALAAWGSDADLFARGVAEEVTDPELMADALASPGEVVRRSRGTAAEQLAMTPAKRRASRRAPAKATPRPSPAEVDAAEEALETMERRHRAAQAEIAKRKAALDLEERSLARKQAAERDALESARERARADYDAALRKWRG</sequence>
<dbReference type="Proteomes" id="UP000732399">
    <property type="component" value="Unassembled WGS sequence"/>
</dbReference>
<feature type="region of interest" description="Disordered" evidence="1">
    <location>
        <begin position="63"/>
        <end position="101"/>
    </location>
</feature>
<comment type="caution">
    <text evidence="2">The sequence shown here is derived from an EMBL/GenBank/DDBJ whole genome shotgun (WGS) entry which is preliminary data.</text>
</comment>
<gene>
    <name evidence="2" type="ORF">HBH26_10345</name>
</gene>
<reference evidence="2 3" key="1">
    <citation type="submission" date="2020-03" db="EMBL/GenBank/DDBJ databases">
        <authorList>
            <person name="Wang L."/>
            <person name="He N."/>
            <person name="Li Y."/>
            <person name="Fang Y."/>
            <person name="Zhang F."/>
        </authorList>
    </citation>
    <scope>NUCLEOTIDE SEQUENCE [LARGE SCALE GENOMIC DNA]</scope>
    <source>
        <strain evidence="2 3">36D10-4-7</strain>
    </source>
</reference>
<accession>A0ABX1CLY7</accession>
<keyword evidence="3" id="KW-1185">Reference proteome</keyword>
<feature type="compositionally biased region" description="Basic residues" evidence="1">
    <location>
        <begin position="79"/>
        <end position="88"/>
    </location>
</feature>
<evidence type="ECO:0008006" key="4">
    <source>
        <dbReference type="Google" id="ProtNLM"/>
    </source>
</evidence>
<evidence type="ECO:0000313" key="2">
    <source>
        <dbReference type="EMBL" id="NJR78987.1"/>
    </source>
</evidence>
<dbReference type="RefSeq" id="WP_168134513.1">
    <property type="nucleotide sequence ID" value="NZ_JAAVJH010000005.1"/>
</dbReference>
<protein>
    <recommendedName>
        <fullName evidence="4">Cell envelope biogenesis protein TolA</fullName>
    </recommendedName>
</protein>
<proteinExistence type="predicted"/>
<evidence type="ECO:0000313" key="3">
    <source>
        <dbReference type="Proteomes" id="UP000732399"/>
    </source>
</evidence>